<feature type="transmembrane region" description="Helical" evidence="1">
    <location>
        <begin position="164"/>
        <end position="196"/>
    </location>
</feature>
<accession>A0A202E4A7</accession>
<keyword evidence="1" id="KW-0472">Membrane</keyword>
<feature type="transmembrane region" description="Helical" evidence="1">
    <location>
        <begin position="20"/>
        <end position="48"/>
    </location>
</feature>
<comment type="caution">
    <text evidence="2">The sequence shown here is derived from an EMBL/GenBank/DDBJ whole genome shotgun (WGS) entry which is preliminary data.</text>
</comment>
<reference evidence="2 3" key="1">
    <citation type="submission" date="2017-02" db="EMBL/GenBank/DDBJ databases">
        <title>Natronthermophilus aegyptiacus gen. nov.,sp. nov., an aerobic, extremely halophilic alkalithermophilic archaeon isolated from the athalassohaline Wadi An Natrun, Egypt.</title>
        <authorList>
            <person name="Zhao B."/>
        </authorList>
    </citation>
    <scope>NUCLEOTIDE SEQUENCE [LARGE SCALE GENOMIC DNA]</scope>
    <source>
        <strain evidence="2 3">CGMCC 1.3597</strain>
    </source>
</reference>
<name>A0A202E4A7_9EURY</name>
<protein>
    <recommendedName>
        <fullName evidence="4">DUF4013 domain-containing protein</fullName>
    </recommendedName>
</protein>
<evidence type="ECO:0008006" key="4">
    <source>
        <dbReference type="Google" id="ProtNLM"/>
    </source>
</evidence>
<proteinExistence type="predicted"/>
<organism evidence="2 3">
    <name type="scientific">Natronolimnobius baerhuensis</name>
    <dbReference type="NCBI Taxonomy" id="253108"/>
    <lineage>
        <taxon>Archaea</taxon>
        <taxon>Methanobacteriati</taxon>
        <taxon>Methanobacteriota</taxon>
        <taxon>Stenosarchaea group</taxon>
        <taxon>Halobacteria</taxon>
        <taxon>Halobacteriales</taxon>
        <taxon>Natrialbaceae</taxon>
        <taxon>Natronolimnobius</taxon>
    </lineage>
</organism>
<keyword evidence="1" id="KW-0812">Transmembrane</keyword>
<dbReference type="RefSeq" id="WP_054861875.1">
    <property type="nucleotide sequence ID" value="NZ_MWPH01000004.1"/>
</dbReference>
<dbReference type="AlphaFoldDB" id="A0A202E4A7"/>
<dbReference type="OrthoDB" id="202188at2157"/>
<keyword evidence="3" id="KW-1185">Reference proteome</keyword>
<evidence type="ECO:0000313" key="2">
    <source>
        <dbReference type="EMBL" id="OVE83034.1"/>
    </source>
</evidence>
<feature type="transmembrane region" description="Helical" evidence="1">
    <location>
        <begin position="69"/>
        <end position="94"/>
    </location>
</feature>
<evidence type="ECO:0000256" key="1">
    <source>
        <dbReference type="SAM" id="Phobius"/>
    </source>
</evidence>
<feature type="transmembrane region" description="Helical" evidence="1">
    <location>
        <begin position="106"/>
        <end position="126"/>
    </location>
</feature>
<dbReference type="EMBL" id="MWPH01000004">
    <property type="protein sequence ID" value="OVE83034.1"/>
    <property type="molecule type" value="Genomic_DNA"/>
</dbReference>
<evidence type="ECO:0000313" key="3">
    <source>
        <dbReference type="Proteomes" id="UP000196084"/>
    </source>
</evidence>
<dbReference type="Pfam" id="PF13197">
    <property type="entry name" value="DUF4013"/>
    <property type="match status" value="1"/>
</dbReference>
<sequence length="212" mass="22491">MWEALRYPFRGDHAEKALLSAWLCVLVHALILPVLALVPLLGYAIRVLATGEDDTPPPFLERTVLRQSLGGLALTAVYAVVPLVTTIVVISLFVADGEPPAEADAIFFLFGSTATLIVLAIFAYVLPIGLANYGRERTLRAGVTNLTSVAGNAIYFVGWASGTMLFLVGVSISSVLIDAGSVFTVLGSFVGAYAVIVSSRRIGRSYADSQSQ</sequence>
<dbReference type="InterPro" id="IPR025098">
    <property type="entry name" value="DUF4013"/>
</dbReference>
<keyword evidence="1" id="KW-1133">Transmembrane helix</keyword>
<dbReference type="Proteomes" id="UP000196084">
    <property type="component" value="Unassembled WGS sequence"/>
</dbReference>
<gene>
    <name evidence="2" type="ORF">B2G88_16570</name>
</gene>